<dbReference type="SUPFAM" id="SSF47413">
    <property type="entry name" value="lambda repressor-like DNA-binding domains"/>
    <property type="match status" value="1"/>
</dbReference>
<dbReference type="Gene3D" id="3.40.50.2300">
    <property type="match status" value="2"/>
</dbReference>
<evidence type="ECO:0000313" key="5">
    <source>
        <dbReference type="EMBL" id="OAB77614.1"/>
    </source>
</evidence>
<dbReference type="STRING" id="1763538.LPB68_07885"/>
<keyword evidence="3" id="KW-0804">Transcription</keyword>
<sequence>MANIKDIAKMAGVSVTTVSRVLNNQPYVSADKRDAVIRAMEESNYQRNINAVHLSTGKTFLIGVVVPFSNNPYFGVLIDGIAKEALHNNYKLVLFQTNYEVDREIDALTMLKNKQIDSLIICSRICGWDIINDYLSYGPIVLCEDARGTKVSSTFIDHYKSFSIALEYLYQKGHRQIGYCIGRRTGSNSQQRETAYKDFLAKFNQPLDPNIIFYECLNFEDGEQIVQRLQNMSHPPSALLVANDQVAAGILTCCKKQNISIPNELAIMGFDNQPIAKIMNITTLEIPLNEVGRKLFLQAMDNTTISHEEILVRLIERSTV</sequence>
<dbReference type="GO" id="GO:0003700">
    <property type="term" value="F:DNA-binding transcription factor activity"/>
    <property type="evidence" value="ECO:0007669"/>
    <property type="project" value="TreeGrafter"/>
</dbReference>
<dbReference type="SUPFAM" id="SSF53822">
    <property type="entry name" value="Periplasmic binding protein-like I"/>
    <property type="match status" value="1"/>
</dbReference>
<dbReference type="CDD" id="cd06286">
    <property type="entry name" value="PBP1_CcpB-like"/>
    <property type="match status" value="1"/>
</dbReference>
<evidence type="ECO:0000313" key="6">
    <source>
        <dbReference type="Proteomes" id="UP000077134"/>
    </source>
</evidence>
<dbReference type="Gene3D" id="1.10.260.40">
    <property type="entry name" value="lambda repressor-like DNA-binding domains"/>
    <property type="match status" value="1"/>
</dbReference>
<evidence type="ECO:0000256" key="1">
    <source>
        <dbReference type="ARBA" id="ARBA00023015"/>
    </source>
</evidence>
<gene>
    <name evidence="5" type="ORF">PNBC_00965</name>
</gene>
<evidence type="ECO:0000256" key="3">
    <source>
        <dbReference type="ARBA" id="ARBA00023163"/>
    </source>
</evidence>
<dbReference type="PANTHER" id="PTHR30146">
    <property type="entry name" value="LACI-RELATED TRANSCRIPTIONAL REPRESSOR"/>
    <property type="match status" value="1"/>
</dbReference>
<dbReference type="Proteomes" id="UP000077134">
    <property type="component" value="Unassembled WGS sequence"/>
</dbReference>
<dbReference type="CDD" id="cd01392">
    <property type="entry name" value="HTH_LacI"/>
    <property type="match status" value="1"/>
</dbReference>
<dbReference type="PRINTS" id="PR00036">
    <property type="entry name" value="HTHLACI"/>
</dbReference>
<dbReference type="GO" id="GO:0000976">
    <property type="term" value="F:transcription cis-regulatory region binding"/>
    <property type="evidence" value="ECO:0007669"/>
    <property type="project" value="TreeGrafter"/>
</dbReference>
<feature type="domain" description="HTH lacI-type" evidence="4">
    <location>
        <begin position="2"/>
        <end position="56"/>
    </location>
</feature>
<keyword evidence="1" id="KW-0805">Transcription regulation</keyword>
<keyword evidence="2" id="KW-0238">DNA-binding</keyword>
<dbReference type="InterPro" id="IPR001761">
    <property type="entry name" value="Peripla_BP/Lac1_sug-bd_dom"/>
</dbReference>
<dbReference type="Pfam" id="PF00532">
    <property type="entry name" value="Peripla_BP_1"/>
    <property type="match status" value="1"/>
</dbReference>
<keyword evidence="6" id="KW-1185">Reference proteome</keyword>
<dbReference type="InterPro" id="IPR010982">
    <property type="entry name" value="Lambda_DNA-bd_dom_sf"/>
</dbReference>
<accession>A0A167GIW7</accession>
<dbReference type="OrthoDB" id="9798934at2"/>
<dbReference type="KEGG" id="pcx:LPB68_07885"/>
<name>A0A167GIW7_9BACL</name>
<protein>
    <submittedName>
        <fullName evidence="5">LacI family transcriptional regulator</fullName>
    </submittedName>
</protein>
<dbReference type="PROSITE" id="PS50932">
    <property type="entry name" value="HTH_LACI_2"/>
    <property type="match status" value="1"/>
</dbReference>
<proteinExistence type="predicted"/>
<dbReference type="InterPro" id="IPR028082">
    <property type="entry name" value="Peripla_BP_I"/>
</dbReference>
<dbReference type="PROSITE" id="PS00356">
    <property type="entry name" value="HTH_LACI_1"/>
    <property type="match status" value="1"/>
</dbReference>
<evidence type="ECO:0000259" key="4">
    <source>
        <dbReference type="PROSITE" id="PS50932"/>
    </source>
</evidence>
<dbReference type="Pfam" id="PF00356">
    <property type="entry name" value="LacI"/>
    <property type="match status" value="1"/>
</dbReference>
<organism evidence="5 6">
    <name type="scientific">Paenibacillus crassostreae</name>
    <dbReference type="NCBI Taxonomy" id="1763538"/>
    <lineage>
        <taxon>Bacteria</taxon>
        <taxon>Bacillati</taxon>
        <taxon>Bacillota</taxon>
        <taxon>Bacilli</taxon>
        <taxon>Bacillales</taxon>
        <taxon>Paenibacillaceae</taxon>
        <taxon>Paenibacillus</taxon>
    </lineage>
</organism>
<dbReference type="InterPro" id="IPR000843">
    <property type="entry name" value="HTH_LacI"/>
</dbReference>
<dbReference type="RefSeq" id="WP_068654354.1">
    <property type="nucleotide sequence ID" value="NZ_CP017770.1"/>
</dbReference>
<evidence type="ECO:0000256" key="2">
    <source>
        <dbReference type="ARBA" id="ARBA00023125"/>
    </source>
</evidence>
<dbReference type="AlphaFoldDB" id="A0A167GIW7"/>
<comment type="caution">
    <text evidence="5">The sequence shown here is derived from an EMBL/GenBank/DDBJ whole genome shotgun (WGS) entry which is preliminary data.</text>
</comment>
<dbReference type="PANTHER" id="PTHR30146:SF105">
    <property type="entry name" value="CATABOLITE CONTROL PROTEIN B"/>
    <property type="match status" value="1"/>
</dbReference>
<dbReference type="SMART" id="SM00354">
    <property type="entry name" value="HTH_LACI"/>
    <property type="match status" value="1"/>
</dbReference>
<dbReference type="EMBL" id="LSFN01000002">
    <property type="protein sequence ID" value="OAB77614.1"/>
    <property type="molecule type" value="Genomic_DNA"/>
</dbReference>
<reference evidence="5 6" key="1">
    <citation type="submission" date="2016-02" db="EMBL/GenBank/DDBJ databases">
        <title>Paenibacillus sp. LPB0068, isolated from Crassostrea gigas.</title>
        <authorList>
            <person name="Shin S.-K."/>
            <person name="Yi H."/>
        </authorList>
    </citation>
    <scope>NUCLEOTIDE SEQUENCE [LARGE SCALE GENOMIC DNA]</scope>
    <source>
        <strain evidence="5 6">LPB0068</strain>
    </source>
</reference>